<dbReference type="EMBL" id="JASCZI010001142">
    <property type="protein sequence ID" value="MED6114390.1"/>
    <property type="molecule type" value="Genomic_DNA"/>
</dbReference>
<organism evidence="1 2">
    <name type="scientific">Stylosanthes scabra</name>
    <dbReference type="NCBI Taxonomy" id="79078"/>
    <lineage>
        <taxon>Eukaryota</taxon>
        <taxon>Viridiplantae</taxon>
        <taxon>Streptophyta</taxon>
        <taxon>Embryophyta</taxon>
        <taxon>Tracheophyta</taxon>
        <taxon>Spermatophyta</taxon>
        <taxon>Magnoliopsida</taxon>
        <taxon>eudicotyledons</taxon>
        <taxon>Gunneridae</taxon>
        <taxon>Pentapetalae</taxon>
        <taxon>rosids</taxon>
        <taxon>fabids</taxon>
        <taxon>Fabales</taxon>
        <taxon>Fabaceae</taxon>
        <taxon>Papilionoideae</taxon>
        <taxon>50 kb inversion clade</taxon>
        <taxon>dalbergioids sensu lato</taxon>
        <taxon>Dalbergieae</taxon>
        <taxon>Pterocarpus clade</taxon>
        <taxon>Stylosanthes</taxon>
    </lineage>
</organism>
<evidence type="ECO:0000313" key="2">
    <source>
        <dbReference type="Proteomes" id="UP001341840"/>
    </source>
</evidence>
<sequence>MRSSTTLVELQNTILLKLGVARSKRVSKLFYRAPVVVVSEHVKYGSFAVQTDADLDVIFHYRRDFLEVRTTVLYAKFEDIIASSDGSNPNPPSFHIGGSSSSAPVALVVPVIPPSVASPSFTADLHRENNDECDLEDNRTFAIALTHEENDPGVGFGGGGSVDVLMPNQFEIGQIFQMKEDVVLSVKSYNIHHGIEYKVKESD</sequence>
<reference evidence="1 2" key="1">
    <citation type="journal article" date="2023" name="Plants (Basel)">
        <title>Bridging the Gap: Combining Genomics and Transcriptomics Approaches to Understand Stylosanthes scabra, an Orphan Legume from the Brazilian Caatinga.</title>
        <authorList>
            <person name="Ferreira-Neto J.R.C."/>
            <person name="da Silva M.D."/>
            <person name="Binneck E."/>
            <person name="de Melo N.F."/>
            <person name="da Silva R.H."/>
            <person name="de Melo A.L.T.M."/>
            <person name="Pandolfi V."/>
            <person name="Bustamante F.O."/>
            <person name="Brasileiro-Vidal A.C."/>
            <person name="Benko-Iseppon A.M."/>
        </authorList>
    </citation>
    <scope>NUCLEOTIDE SEQUENCE [LARGE SCALE GENOMIC DNA]</scope>
    <source>
        <tissue evidence="1">Leaves</tissue>
    </source>
</reference>
<comment type="caution">
    <text evidence="1">The sequence shown here is derived from an EMBL/GenBank/DDBJ whole genome shotgun (WGS) entry which is preliminary data.</text>
</comment>
<accession>A0ABU6QSM5</accession>
<protein>
    <submittedName>
        <fullName evidence="1">Uncharacterized protein</fullName>
    </submittedName>
</protein>
<proteinExistence type="predicted"/>
<evidence type="ECO:0000313" key="1">
    <source>
        <dbReference type="EMBL" id="MED6114390.1"/>
    </source>
</evidence>
<dbReference type="Proteomes" id="UP001341840">
    <property type="component" value="Unassembled WGS sequence"/>
</dbReference>
<gene>
    <name evidence="1" type="ORF">PIB30_079789</name>
</gene>
<keyword evidence="2" id="KW-1185">Reference proteome</keyword>
<name>A0ABU6QSM5_9FABA</name>